<feature type="compositionally biased region" description="Polar residues" evidence="12">
    <location>
        <begin position="221"/>
        <end position="231"/>
    </location>
</feature>
<keyword evidence="5" id="KW-0132">Cell division</keyword>
<dbReference type="PANTHER" id="PTHR16431">
    <property type="entry name" value="NEUROGENIC PROTEIN MASTERMIND"/>
    <property type="match status" value="1"/>
</dbReference>
<dbReference type="GO" id="GO:0046872">
    <property type="term" value="F:metal ion binding"/>
    <property type="evidence" value="ECO:0007669"/>
    <property type="project" value="UniProtKB-KW"/>
</dbReference>
<keyword evidence="15" id="KW-1185">Reference proteome</keyword>
<dbReference type="PANTHER" id="PTHR16431:SF1">
    <property type="entry name" value="NEUROGENIC PROTEIN MASTERMIND"/>
    <property type="match status" value="1"/>
</dbReference>
<dbReference type="Pfam" id="PF03226">
    <property type="entry name" value="Yippee-Mis18"/>
    <property type="match status" value="1"/>
</dbReference>
<evidence type="ECO:0000256" key="9">
    <source>
        <dbReference type="ARBA" id="ARBA00023242"/>
    </source>
</evidence>
<organism evidence="14 15">
    <name type="scientific">Owenia fusiformis</name>
    <name type="common">Polychaete worm</name>
    <dbReference type="NCBI Taxonomy" id="6347"/>
    <lineage>
        <taxon>Eukaryota</taxon>
        <taxon>Metazoa</taxon>
        <taxon>Spiralia</taxon>
        <taxon>Lophotrochozoa</taxon>
        <taxon>Annelida</taxon>
        <taxon>Polychaeta</taxon>
        <taxon>Sedentaria</taxon>
        <taxon>Canalipalpata</taxon>
        <taxon>Sabellida</taxon>
        <taxon>Oweniida</taxon>
        <taxon>Oweniidae</taxon>
        <taxon>Owenia</taxon>
    </lineage>
</organism>
<comment type="subcellular location">
    <subcellularLocation>
        <location evidence="3">Chromosome</location>
        <location evidence="3">Centromere</location>
    </subcellularLocation>
    <subcellularLocation>
        <location evidence="2">Nucleus</location>
    </subcellularLocation>
</comment>
<protein>
    <recommendedName>
        <fullName evidence="13">Mis18 domain-containing protein</fullName>
    </recommendedName>
</protein>
<evidence type="ECO:0000256" key="8">
    <source>
        <dbReference type="ARBA" id="ARBA00022833"/>
    </source>
</evidence>
<dbReference type="GO" id="GO:0051301">
    <property type="term" value="P:cell division"/>
    <property type="evidence" value="ECO:0007669"/>
    <property type="project" value="UniProtKB-KW"/>
</dbReference>
<evidence type="ECO:0000256" key="11">
    <source>
        <dbReference type="ARBA" id="ARBA00023328"/>
    </source>
</evidence>
<reference evidence="14" key="1">
    <citation type="submission" date="2022-03" db="EMBL/GenBank/DDBJ databases">
        <authorList>
            <person name="Martin C."/>
        </authorList>
    </citation>
    <scope>NUCLEOTIDE SEQUENCE</scope>
</reference>
<dbReference type="GO" id="GO:0007059">
    <property type="term" value="P:chromosome segregation"/>
    <property type="evidence" value="ECO:0007669"/>
    <property type="project" value="TreeGrafter"/>
</dbReference>
<feature type="region of interest" description="Disordered" evidence="12">
    <location>
        <begin position="199"/>
        <end position="245"/>
    </location>
</feature>
<evidence type="ECO:0000256" key="2">
    <source>
        <dbReference type="ARBA" id="ARBA00004123"/>
    </source>
</evidence>
<dbReference type="InterPro" id="IPR004910">
    <property type="entry name" value="Yippee/Mis18/Cereblon"/>
</dbReference>
<keyword evidence="6" id="KW-0479">Metal-binding</keyword>
<accession>A0A8S4Q415</accession>
<evidence type="ECO:0000259" key="13">
    <source>
        <dbReference type="PROSITE" id="PS51793"/>
    </source>
</evidence>
<dbReference type="GO" id="GO:0005634">
    <property type="term" value="C:nucleus"/>
    <property type="evidence" value="ECO:0007669"/>
    <property type="project" value="UniProtKB-SubCell"/>
</dbReference>
<keyword evidence="9" id="KW-0539">Nucleus</keyword>
<dbReference type="GO" id="GO:0000775">
    <property type="term" value="C:chromosome, centromeric region"/>
    <property type="evidence" value="ECO:0007669"/>
    <property type="project" value="UniProtKB-SubCell"/>
</dbReference>
<evidence type="ECO:0000313" key="14">
    <source>
        <dbReference type="EMBL" id="CAH1799078.1"/>
    </source>
</evidence>
<dbReference type="InterPro" id="IPR034752">
    <property type="entry name" value="Mis18"/>
</dbReference>
<gene>
    <name evidence="14" type="ORF">OFUS_LOCUS23133</name>
</gene>
<keyword evidence="7" id="KW-0498">Mitosis</keyword>
<dbReference type="OrthoDB" id="74210at2759"/>
<dbReference type="GO" id="GO:0000785">
    <property type="term" value="C:chromatin"/>
    <property type="evidence" value="ECO:0007669"/>
    <property type="project" value="TreeGrafter"/>
</dbReference>
<evidence type="ECO:0000256" key="12">
    <source>
        <dbReference type="SAM" id="MobiDB-lite"/>
    </source>
</evidence>
<evidence type="ECO:0000256" key="7">
    <source>
        <dbReference type="ARBA" id="ARBA00022776"/>
    </source>
</evidence>
<keyword evidence="4" id="KW-0158">Chromosome</keyword>
<keyword evidence="10" id="KW-0131">Cell cycle</keyword>
<dbReference type="GO" id="GO:0034080">
    <property type="term" value="P:CENP-A containing chromatin assembly"/>
    <property type="evidence" value="ECO:0007669"/>
    <property type="project" value="TreeGrafter"/>
</dbReference>
<dbReference type="EMBL" id="CAIIXF020000011">
    <property type="protein sequence ID" value="CAH1799078.1"/>
    <property type="molecule type" value="Genomic_DNA"/>
</dbReference>
<name>A0A8S4Q415_OWEFU</name>
<comment type="function">
    <text evidence="1">Required for recruitment of CENPA to centromeres and normal chromosome segregation during mitosis.</text>
</comment>
<comment type="caution">
    <text evidence="14">The sequence shown here is derived from an EMBL/GenBank/DDBJ whole genome shotgun (WGS) entry which is preliminary data.</text>
</comment>
<dbReference type="Proteomes" id="UP000749559">
    <property type="component" value="Unassembled WGS sequence"/>
</dbReference>
<evidence type="ECO:0000256" key="1">
    <source>
        <dbReference type="ARBA" id="ARBA00003694"/>
    </source>
</evidence>
<evidence type="ECO:0000256" key="3">
    <source>
        <dbReference type="ARBA" id="ARBA00004584"/>
    </source>
</evidence>
<proteinExistence type="predicted"/>
<feature type="compositionally biased region" description="Polar residues" evidence="12">
    <location>
        <begin position="199"/>
        <end position="208"/>
    </location>
</feature>
<keyword evidence="11" id="KW-0137">Centromere</keyword>
<evidence type="ECO:0000256" key="4">
    <source>
        <dbReference type="ARBA" id="ARBA00022454"/>
    </source>
</evidence>
<dbReference type="AlphaFoldDB" id="A0A8S4Q415"/>
<evidence type="ECO:0000256" key="10">
    <source>
        <dbReference type="ARBA" id="ARBA00023306"/>
    </source>
</evidence>
<evidence type="ECO:0000256" key="6">
    <source>
        <dbReference type="ARBA" id="ARBA00022723"/>
    </source>
</evidence>
<dbReference type="PROSITE" id="PS51793">
    <property type="entry name" value="MIS18"/>
    <property type="match status" value="1"/>
</dbReference>
<keyword evidence="8" id="KW-0862">Zinc</keyword>
<feature type="domain" description="Mis18" evidence="13">
    <location>
        <begin position="20"/>
        <end position="118"/>
    </location>
</feature>
<evidence type="ECO:0000313" key="15">
    <source>
        <dbReference type="Proteomes" id="UP000749559"/>
    </source>
</evidence>
<evidence type="ECO:0000256" key="5">
    <source>
        <dbReference type="ARBA" id="ARBA00022618"/>
    </source>
</evidence>
<sequence length="245" mass="27244">MSDGSLQNDGGNEIDDSEATMVFQCSKCNTIVGDSTAWLSCNTEMGSVTLNKVTESVESMSVLATSTKGGDLGSTYVGLRCKHCKENLGRIYKTTPRNLDDIRDHFTLSIPKINSYQVGSGVTNNNNVDLLDIPDQRYLLLQVRKIQALVIAFNSRIQELEHAIGITQNDGTQDNGPEHQQQDTNTQDVNLKHSDFVNQLPNEHNNARPNPMGRSRKIPDENQNTNKQLNSDMEAGNKPKRKRIK</sequence>